<feature type="region of interest" description="Disordered" evidence="1">
    <location>
        <begin position="15"/>
        <end position="39"/>
    </location>
</feature>
<sequence length="473" mass="52821">MASLYDIPPSLFTRAVDDDTHKNNVPKKSKPGQKDRNSSSGVLKDALFMINAAICHFLLLTFECSDIQPLLAFFFWPAHVVIFGVLIFEDFCLRRFSTNPPKHAHAQARSNIQRDCNPVFLLDLLCAYWIMLLRGWMSADLGSTLSIANGFPIENSMFFPDDHDDDEERERHYTSVELELMLHIKRLANQAGHSFVQLAKSVEEMAARDLIRERKLLGPPPQCEDEYGISCNPWYTATNLARAPPSPGGSMEPQDPGDCSLEDLEDFDFSGPTSFEGKAPPINEIKSFASSPDKSTWGKHYPWEREHKGGNDGRPLVIPATYRVPTAKQRPDPNFSDPNFMFTYSSLGLPPYIPGVHSGTPMGSQDGSPKRMVDKQMELLVERYKQGPLPKTGANYTPGLIPLTPRKQSSPDQKQSSPEKKQSSPEKKSNHETKSTTKNKPASDKTIAPEKASTPEEKTSSKKSPTPERKPTS</sequence>
<accession>A0AAE0P945</accession>
<feature type="compositionally biased region" description="Low complexity" evidence="1">
    <location>
        <begin position="407"/>
        <end position="416"/>
    </location>
</feature>
<feature type="region of interest" description="Disordered" evidence="1">
    <location>
        <begin position="385"/>
        <end position="473"/>
    </location>
</feature>
<name>A0AAE0P945_SORBR</name>
<feature type="transmembrane region" description="Helical" evidence="2">
    <location>
        <begin position="67"/>
        <end position="88"/>
    </location>
</feature>
<feature type="compositionally biased region" description="Basic and acidic residues" evidence="1">
    <location>
        <begin position="453"/>
        <end position="473"/>
    </location>
</feature>
<organism evidence="3 4">
    <name type="scientific">Sordaria brevicollis</name>
    <dbReference type="NCBI Taxonomy" id="83679"/>
    <lineage>
        <taxon>Eukaryota</taxon>
        <taxon>Fungi</taxon>
        <taxon>Dikarya</taxon>
        <taxon>Ascomycota</taxon>
        <taxon>Pezizomycotina</taxon>
        <taxon>Sordariomycetes</taxon>
        <taxon>Sordariomycetidae</taxon>
        <taxon>Sordariales</taxon>
        <taxon>Sordariaceae</taxon>
        <taxon>Sordaria</taxon>
    </lineage>
</organism>
<keyword evidence="4" id="KW-1185">Reference proteome</keyword>
<keyword evidence="2" id="KW-1133">Transmembrane helix</keyword>
<dbReference type="AlphaFoldDB" id="A0AAE0P945"/>
<evidence type="ECO:0000313" key="3">
    <source>
        <dbReference type="EMBL" id="KAK3395593.1"/>
    </source>
</evidence>
<protein>
    <submittedName>
        <fullName evidence="3">Uncharacterized protein</fullName>
    </submittedName>
</protein>
<dbReference type="EMBL" id="JAUTDP010000010">
    <property type="protein sequence ID" value="KAK3395593.1"/>
    <property type="molecule type" value="Genomic_DNA"/>
</dbReference>
<dbReference type="Proteomes" id="UP001281003">
    <property type="component" value="Unassembled WGS sequence"/>
</dbReference>
<feature type="region of interest" description="Disordered" evidence="1">
    <location>
        <begin position="274"/>
        <end position="293"/>
    </location>
</feature>
<keyword evidence="2" id="KW-0472">Membrane</keyword>
<keyword evidence="2" id="KW-0812">Transmembrane</keyword>
<comment type="caution">
    <text evidence="3">The sequence shown here is derived from an EMBL/GenBank/DDBJ whole genome shotgun (WGS) entry which is preliminary data.</text>
</comment>
<evidence type="ECO:0000256" key="1">
    <source>
        <dbReference type="SAM" id="MobiDB-lite"/>
    </source>
</evidence>
<proteinExistence type="predicted"/>
<feature type="transmembrane region" description="Helical" evidence="2">
    <location>
        <begin position="119"/>
        <end position="137"/>
    </location>
</feature>
<feature type="compositionally biased region" description="Basic and acidic residues" evidence="1">
    <location>
        <begin position="417"/>
        <end position="435"/>
    </location>
</feature>
<reference evidence="3" key="2">
    <citation type="submission" date="2023-07" db="EMBL/GenBank/DDBJ databases">
        <authorList>
            <consortium name="Lawrence Berkeley National Laboratory"/>
            <person name="Haridas S."/>
            <person name="Hensen N."/>
            <person name="Bonometti L."/>
            <person name="Westerberg I."/>
            <person name="Brannstrom I.O."/>
            <person name="Guillou S."/>
            <person name="Cros-Aarteil S."/>
            <person name="Calhoun S."/>
            <person name="Kuo A."/>
            <person name="Mondo S."/>
            <person name="Pangilinan J."/>
            <person name="Riley R."/>
            <person name="LaButti K."/>
            <person name="Andreopoulos B."/>
            <person name="Lipzen A."/>
            <person name="Chen C."/>
            <person name="Yanf M."/>
            <person name="Daum C."/>
            <person name="Ng V."/>
            <person name="Clum A."/>
            <person name="Steindorff A."/>
            <person name="Ohm R."/>
            <person name="Martin F."/>
            <person name="Silar P."/>
            <person name="Natvig D."/>
            <person name="Lalanne C."/>
            <person name="Gautier V."/>
            <person name="Ament-velasquez S.L."/>
            <person name="Kruys A."/>
            <person name="Hutchinson M.I."/>
            <person name="Powell A.J."/>
            <person name="Barry K."/>
            <person name="Miller A.N."/>
            <person name="Grigoriev I.V."/>
            <person name="Debuchy R."/>
            <person name="Gladieux P."/>
            <person name="Thoren M.H."/>
            <person name="Johannesson H."/>
        </authorList>
    </citation>
    <scope>NUCLEOTIDE SEQUENCE</scope>
    <source>
        <strain evidence="3">FGSC 1904</strain>
    </source>
</reference>
<evidence type="ECO:0000256" key="2">
    <source>
        <dbReference type="SAM" id="Phobius"/>
    </source>
</evidence>
<reference evidence="3" key="1">
    <citation type="journal article" date="2023" name="Mol. Phylogenet. Evol.">
        <title>Genome-scale phylogeny and comparative genomics of the fungal order Sordariales.</title>
        <authorList>
            <person name="Hensen N."/>
            <person name="Bonometti L."/>
            <person name="Westerberg I."/>
            <person name="Brannstrom I.O."/>
            <person name="Guillou S."/>
            <person name="Cros-Aarteil S."/>
            <person name="Calhoun S."/>
            <person name="Haridas S."/>
            <person name="Kuo A."/>
            <person name="Mondo S."/>
            <person name="Pangilinan J."/>
            <person name="Riley R."/>
            <person name="LaButti K."/>
            <person name="Andreopoulos B."/>
            <person name="Lipzen A."/>
            <person name="Chen C."/>
            <person name="Yan M."/>
            <person name="Daum C."/>
            <person name="Ng V."/>
            <person name="Clum A."/>
            <person name="Steindorff A."/>
            <person name="Ohm R.A."/>
            <person name="Martin F."/>
            <person name="Silar P."/>
            <person name="Natvig D.O."/>
            <person name="Lalanne C."/>
            <person name="Gautier V."/>
            <person name="Ament-Velasquez S.L."/>
            <person name="Kruys A."/>
            <person name="Hutchinson M.I."/>
            <person name="Powell A.J."/>
            <person name="Barry K."/>
            <person name="Miller A.N."/>
            <person name="Grigoriev I.V."/>
            <person name="Debuchy R."/>
            <person name="Gladieux P."/>
            <person name="Hiltunen Thoren M."/>
            <person name="Johannesson H."/>
        </authorList>
    </citation>
    <scope>NUCLEOTIDE SEQUENCE</scope>
    <source>
        <strain evidence="3">FGSC 1904</strain>
    </source>
</reference>
<evidence type="ECO:0000313" key="4">
    <source>
        <dbReference type="Proteomes" id="UP001281003"/>
    </source>
</evidence>
<gene>
    <name evidence="3" type="ORF">B0T20DRAFT_486969</name>
</gene>